<name>A5VJP4_LIMRD</name>
<sequence length="39" mass="4527">MGGNYGLLLNWSNRQRYRGREAECAERKVQKETLGGKEK</sequence>
<dbReference type="KEGG" id="lre:Lreu_0805"/>
<reference evidence="2" key="1">
    <citation type="journal article" date="2011" name="PLoS Genet.">
        <title>The evolution of host specialization in the vertebrate gut symbiont Lactobacillus reuteri.</title>
        <authorList>
            <person name="Frese S.A."/>
            <person name="Benson A.K."/>
            <person name="Tannock G.W."/>
            <person name="Loach D.M."/>
            <person name="Kim J."/>
            <person name="Zhang M."/>
            <person name="Oh P.L."/>
            <person name="Heng N.C."/>
            <person name="Patil P.B."/>
            <person name="Juge N."/>
            <person name="Mackenzie D.A."/>
            <person name="Pearson B.M."/>
            <person name="Lapidus A."/>
            <person name="Dalin E."/>
            <person name="Tice H."/>
            <person name="Goltsman E."/>
            <person name="Land M."/>
            <person name="Hauser L."/>
            <person name="Ivanova N."/>
            <person name="Kyrpides N.C."/>
            <person name="Walter J."/>
        </authorList>
    </citation>
    <scope>NUCLEOTIDE SEQUENCE [LARGE SCALE GENOMIC DNA]</scope>
    <source>
        <strain evidence="2">DSM 20016</strain>
    </source>
</reference>
<evidence type="ECO:0000313" key="2">
    <source>
        <dbReference type="Proteomes" id="UP000001991"/>
    </source>
</evidence>
<organism evidence="1 2">
    <name type="scientific">Limosilactobacillus reuteri (strain DSM 20016)</name>
    <name type="common">Lactobacillus reuteri</name>
    <dbReference type="NCBI Taxonomy" id="557436"/>
    <lineage>
        <taxon>Bacteria</taxon>
        <taxon>Bacillati</taxon>
        <taxon>Bacillota</taxon>
        <taxon>Bacilli</taxon>
        <taxon>Lactobacillales</taxon>
        <taxon>Lactobacillaceae</taxon>
        <taxon>Limosilactobacillus</taxon>
    </lineage>
</organism>
<dbReference type="HOGENOM" id="CLU_3311898_0_0_9"/>
<dbReference type="Proteomes" id="UP000001991">
    <property type="component" value="Chromosome"/>
</dbReference>
<proteinExistence type="predicted"/>
<keyword evidence="2" id="KW-1185">Reference proteome</keyword>
<dbReference type="AlphaFoldDB" id="A5VJP4"/>
<accession>A5VJP4</accession>
<dbReference type="EMBL" id="CP000705">
    <property type="protein sequence ID" value="ABQ83068.1"/>
    <property type="molecule type" value="Genomic_DNA"/>
</dbReference>
<evidence type="ECO:0000313" key="1">
    <source>
        <dbReference type="EMBL" id="ABQ83068.1"/>
    </source>
</evidence>
<protein>
    <submittedName>
        <fullName evidence="1">Uncharacterized protein</fullName>
    </submittedName>
</protein>
<dbReference type="STRING" id="557436.Lreu_0805"/>
<gene>
    <name evidence="1" type="ordered locus">Lreu_0805</name>
</gene>